<evidence type="ECO:0000256" key="1">
    <source>
        <dbReference type="SAM" id="MobiDB-lite"/>
    </source>
</evidence>
<comment type="caution">
    <text evidence="2">The sequence shown here is derived from an EMBL/GenBank/DDBJ whole genome shotgun (WGS) entry which is preliminary data.</text>
</comment>
<evidence type="ECO:0000313" key="3">
    <source>
        <dbReference type="Proteomes" id="UP001610563"/>
    </source>
</evidence>
<dbReference type="EMBL" id="JBFTWV010000027">
    <property type="protein sequence ID" value="KAL2796338.1"/>
    <property type="molecule type" value="Genomic_DNA"/>
</dbReference>
<sequence length="359" mass="40648">MSTSNDSLDSSFFTWAEEMEAQEAWAEERGVQEASTETSAPTDAVPSISENNSTAESEPTARKKLTARDKLCEFESEGHGTVSYVACIEAIRKEFKYRNQLLDLPDGENIHHFNWYGEPVSQSSRTPPEISLWYMTTPPRFGLISSSDLFRKAGTKHNAEKWIDPIVIRMDNGVYLPQDADGLLRFAKSRTQKMYTPHGCWWSDREDRQIFPDEGEPLVYMETNMRVGNGFIEGTSIRTRTKWLEYGQLLNAVELEDWKVAEKRKEIPAWYRRAHASEFRSPSPLSQSMTPDNLEGDYENTGNAVQDGDATTWGAADDIEITPVQPTCSKRSASILTISRISRGHDCDSLKPGWSAIKR</sequence>
<feature type="compositionally biased region" description="Polar residues" evidence="1">
    <location>
        <begin position="48"/>
        <end position="57"/>
    </location>
</feature>
<evidence type="ECO:0000313" key="2">
    <source>
        <dbReference type="EMBL" id="KAL2796338.1"/>
    </source>
</evidence>
<feature type="region of interest" description="Disordered" evidence="1">
    <location>
        <begin position="19"/>
        <end position="62"/>
    </location>
</feature>
<gene>
    <name evidence="2" type="ORF">BJX66DRAFT_336088</name>
</gene>
<proteinExistence type="predicted"/>
<keyword evidence="3" id="KW-1185">Reference proteome</keyword>
<name>A0ABR4GBD8_9EURO</name>
<accession>A0ABR4GBD8</accession>
<protein>
    <submittedName>
        <fullName evidence="2">Uncharacterized protein</fullName>
    </submittedName>
</protein>
<reference evidence="2 3" key="1">
    <citation type="submission" date="2024-07" db="EMBL/GenBank/DDBJ databases">
        <title>Section-level genome sequencing and comparative genomics of Aspergillus sections Usti and Cavernicolus.</title>
        <authorList>
            <consortium name="Lawrence Berkeley National Laboratory"/>
            <person name="Nybo J.L."/>
            <person name="Vesth T.C."/>
            <person name="Theobald S."/>
            <person name="Frisvad J.C."/>
            <person name="Larsen T.O."/>
            <person name="Kjaerboelling I."/>
            <person name="Rothschild-Mancinelli K."/>
            <person name="Lyhne E.K."/>
            <person name="Kogle M.E."/>
            <person name="Barry K."/>
            <person name="Clum A."/>
            <person name="Na H."/>
            <person name="Ledsgaard L."/>
            <person name="Lin J."/>
            <person name="Lipzen A."/>
            <person name="Kuo A."/>
            <person name="Riley R."/>
            <person name="Mondo S."/>
            <person name="Labutti K."/>
            <person name="Haridas S."/>
            <person name="Pangalinan J."/>
            <person name="Salamov A.A."/>
            <person name="Simmons B.A."/>
            <person name="Magnuson J.K."/>
            <person name="Chen J."/>
            <person name="Drula E."/>
            <person name="Henrissat B."/>
            <person name="Wiebenga A."/>
            <person name="Lubbers R.J."/>
            <person name="Gomes A.C."/>
            <person name="Makela M.R."/>
            <person name="Stajich J."/>
            <person name="Grigoriev I.V."/>
            <person name="Mortensen U.H."/>
            <person name="De Vries R.P."/>
            <person name="Baker S.E."/>
            <person name="Andersen M.R."/>
        </authorList>
    </citation>
    <scope>NUCLEOTIDE SEQUENCE [LARGE SCALE GENOMIC DNA]</scope>
    <source>
        <strain evidence="2 3">CBS 209.92</strain>
    </source>
</reference>
<organism evidence="2 3">
    <name type="scientific">Aspergillus keveii</name>
    <dbReference type="NCBI Taxonomy" id="714993"/>
    <lineage>
        <taxon>Eukaryota</taxon>
        <taxon>Fungi</taxon>
        <taxon>Dikarya</taxon>
        <taxon>Ascomycota</taxon>
        <taxon>Pezizomycotina</taxon>
        <taxon>Eurotiomycetes</taxon>
        <taxon>Eurotiomycetidae</taxon>
        <taxon>Eurotiales</taxon>
        <taxon>Aspergillaceae</taxon>
        <taxon>Aspergillus</taxon>
        <taxon>Aspergillus subgen. Nidulantes</taxon>
    </lineage>
</organism>
<dbReference type="Proteomes" id="UP001610563">
    <property type="component" value="Unassembled WGS sequence"/>
</dbReference>